<organism evidence="1 2">
    <name type="scientific">Pseudoalteromonas agarivorans DSM 14585</name>
    <dbReference type="NCBI Taxonomy" id="1312369"/>
    <lineage>
        <taxon>Bacteria</taxon>
        <taxon>Pseudomonadati</taxon>
        <taxon>Pseudomonadota</taxon>
        <taxon>Gammaproteobacteria</taxon>
        <taxon>Alteromonadales</taxon>
        <taxon>Pseudoalteromonadaceae</taxon>
        <taxon>Pseudoalteromonas</taxon>
    </lineage>
</organism>
<name>A0ACA8DYZ6_9GAMM</name>
<gene>
    <name evidence="1" type="primary">ribD</name>
    <name evidence="1" type="ORF">PAGA_a3002</name>
</gene>
<evidence type="ECO:0000313" key="1">
    <source>
        <dbReference type="EMBL" id="ATC83206.1"/>
    </source>
</evidence>
<accession>A0ACA8DYZ6</accession>
<sequence>MQNQTTFTAQDEMYMARAIELAKKGRFTTTPNPNVGCVLVKDNNIIGEGFHQLAGQGHAEVNALAVAGENAKGATAYVTLEPCSHYGLTPPCAEGLKAAGVVKVIAAMVDTNPQVAGKGLKILSDAGIEVAFGLLEQQARALNLGFFKRMEQGLPYVTCKMAASIDGKTALKNGQSKWITGSAARQDVQLHRAQSCAILTGADTVITDDAKLNVRLSELPQALPTELPLRQPVRVIIDSQNRLTPELAVFNIESEIIIFTTKVDKSTQWPHFVRHIEVPQQNNKVNLTSVLAHLAKLQFNHVYLEAGATLAGKMTELNLIDEYIFYLAPKLMGGDAKSLVNFAPLTDMQNTVNLTFKECVKIGDDLRITATKHTPTT</sequence>
<dbReference type="EMBL" id="CP011011">
    <property type="protein sequence ID" value="ATC83206.1"/>
    <property type="molecule type" value="Genomic_DNA"/>
</dbReference>
<proteinExistence type="predicted"/>
<keyword evidence="2" id="KW-1185">Reference proteome</keyword>
<protein>
    <submittedName>
        <fullName evidence="1">Diaminohydroxyphosphoribosylaminopyrimidine deaminase / 5-amino-6-(5-phosphoribosylamino)uracil reductase</fullName>
    </submittedName>
</protein>
<evidence type="ECO:0000313" key="2">
    <source>
        <dbReference type="Proteomes" id="UP000217277"/>
    </source>
</evidence>
<reference evidence="1" key="1">
    <citation type="submission" date="2015-03" db="EMBL/GenBank/DDBJ databases">
        <authorList>
            <person name="Xie B.-B."/>
            <person name="Rong J.-C."/>
            <person name="Qin Q.-L."/>
            <person name="Zhang Y.-Z."/>
        </authorList>
    </citation>
    <scope>NUCLEOTIDE SEQUENCE</scope>
    <source>
        <strain evidence="1">DSM 14585</strain>
    </source>
</reference>
<dbReference type="Proteomes" id="UP000217277">
    <property type="component" value="Chromosome I"/>
</dbReference>